<proteinExistence type="predicted"/>
<name>A0A8H7YUU7_AJECA</name>
<gene>
    <name evidence="1" type="ORF">I7I52_09049</name>
</gene>
<protein>
    <submittedName>
        <fullName evidence="1">Uncharacterized protein</fullName>
    </submittedName>
</protein>
<comment type="caution">
    <text evidence="1">The sequence shown here is derived from an EMBL/GenBank/DDBJ whole genome shotgun (WGS) entry which is preliminary data.</text>
</comment>
<dbReference type="AlphaFoldDB" id="A0A8H7YUU7"/>
<dbReference type="VEuPathDB" id="FungiDB:I7I52_09049"/>
<organism evidence="1 2">
    <name type="scientific">Ajellomyces capsulatus</name>
    <name type="common">Darling's disease fungus</name>
    <name type="synonym">Histoplasma capsulatum</name>
    <dbReference type="NCBI Taxonomy" id="5037"/>
    <lineage>
        <taxon>Eukaryota</taxon>
        <taxon>Fungi</taxon>
        <taxon>Dikarya</taxon>
        <taxon>Ascomycota</taxon>
        <taxon>Pezizomycotina</taxon>
        <taxon>Eurotiomycetes</taxon>
        <taxon>Eurotiomycetidae</taxon>
        <taxon>Onygenales</taxon>
        <taxon>Ajellomycetaceae</taxon>
        <taxon>Histoplasma</taxon>
    </lineage>
</organism>
<sequence>MFSTLKIEQAKARIVSLSALIGESGVVKVVAVGFSFPFTGEGFTYMYVLYLYFQSSIDDSYWSSPYRCR</sequence>
<reference evidence="1 2" key="1">
    <citation type="submission" date="2021-01" db="EMBL/GenBank/DDBJ databases">
        <title>Chromosome-level genome assembly of a human fungal pathogen reveals clustering of transcriptionally co-regulated genes.</title>
        <authorList>
            <person name="Voorhies M."/>
            <person name="Cohen S."/>
            <person name="Shea T.P."/>
            <person name="Petrus S."/>
            <person name="Munoz J.F."/>
            <person name="Poplawski S."/>
            <person name="Goldman W.E."/>
            <person name="Michael T."/>
            <person name="Cuomo C.A."/>
            <person name="Sil A."/>
            <person name="Beyhan S."/>
        </authorList>
    </citation>
    <scope>NUCLEOTIDE SEQUENCE [LARGE SCALE GENOMIC DNA]</scope>
    <source>
        <strain evidence="1 2">G184AR</strain>
    </source>
</reference>
<evidence type="ECO:0000313" key="2">
    <source>
        <dbReference type="Proteomes" id="UP000670092"/>
    </source>
</evidence>
<dbReference type="Proteomes" id="UP000670092">
    <property type="component" value="Unassembled WGS sequence"/>
</dbReference>
<evidence type="ECO:0000313" key="1">
    <source>
        <dbReference type="EMBL" id="KAG5298914.1"/>
    </source>
</evidence>
<dbReference type="EMBL" id="JAEVHI010000002">
    <property type="protein sequence ID" value="KAG5298914.1"/>
    <property type="molecule type" value="Genomic_DNA"/>
</dbReference>
<accession>A0A8H7YUU7</accession>